<evidence type="ECO:0000256" key="4">
    <source>
        <dbReference type="ARBA" id="ARBA00022840"/>
    </source>
</evidence>
<keyword evidence="4 5" id="KW-0067">ATP-binding</keyword>
<dbReference type="GO" id="GO:0005829">
    <property type="term" value="C:cytosol"/>
    <property type="evidence" value="ECO:0007669"/>
    <property type="project" value="TreeGrafter"/>
</dbReference>
<dbReference type="InterPro" id="IPR014016">
    <property type="entry name" value="UvrD-like_ATP-bd"/>
</dbReference>
<reference evidence="8" key="1">
    <citation type="submission" date="2013-08" db="EMBL/GenBank/DDBJ databases">
        <title>Intrasporangium oryzae NRRL B-24470.</title>
        <authorList>
            <person name="Liu H."/>
            <person name="Wang G."/>
        </authorList>
    </citation>
    <scope>NUCLEOTIDE SEQUENCE [LARGE SCALE GENOMIC DNA]</scope>
    <source>
        <strain evidence="8">Q5-1</strain>
    </source>
</reference>
<evidence type="ECO:0000313" key="7">
    <source>
        <dbReference type="EMBL" id="EWT04564.1"/>
    </source>
</evidence>
<keyword evidence="1 5" id="KW-0547">Nucleotide-binding</keyword>
<dbReference type="Proteomes" id="UP000019494">
    <property type="component" value="Unassembled WGS sequence"/>
</dbReference>
<evidence type="ECO:0000256" key="2">
    <source>
        <dbReference type="ARBA" id="ARBA00022801"/>
    </source>
</evidence>
<name>W9GL17_9MICO</name>
<dbReference type="SUPFAM" id="SSF52540">
    <property type="entry name" value="P-loop containing nucleoside triphosphate hydrolases"/>
    <property type="match status" value="1"/>
</dbReference>
<dbReference type="OrthoDB" id="5240387at2"/>
<sequence length="520" mass="55333">MVILRRAAAPTVPTIRLDGSQQAVLESTAHVLRVLGGPGTGKSTLAVELVRRQVTAGERADRCLVLAASRPAAAALRDQVTARLDGTSTQSLARTWQAFGFALLRSEAALRGDPAPRLLNGPEQDVVLRDLLAGHASGDVLGPDWPESVRAALGTRGFRNELRDLLMRAVEHGLGPEDLLALGKEHDRPEWVAAAHVLREYDQVTAFSRHGAYDPAWILTAAADLLEEEPLALDRLRDAVSLLVVDDAQELTSAAARLLRVVAGAGPRIVLLGDPDAAVQTFRGADPRFLADGWQSLGRPAQQETRVLELSHRVPSAVREAVTRVVARVGALGGGEQRSWTPARSGGVVDVALLRSAAQEASHIAGVLRRAHLVEGIPWDEMAVIVRGAGRAALLRRLLATASVPLMTPAAETPVRDELAVRPLLTMLREALAVARSAQRGQQHVIDGTVAADLITSPIGGADAVSLRRLRRLLRREELEVGGGRSSDELLGELLLEPVRARSLGELAAPAARVAAAIDA</sequence>
<dbReference type="InterPro" id="IPR027417">
    <property type="entry name" value="P-loop_NTPase"/>
</dbReference>
<feature type="domain" description="UvrD-like helicase ATP-binding" evidence="6">
    <location>
        <begin position="15"/>
        <end position="315"/>
    </location>
</feature>
<evidence type="ECO:0000259" key="6">
    <source>
        <dbReference type="PROSITE" id="PS51198"/>
    </source>
</evidence>
<gene>
    <name evidence="7" type="ORF">N864_09860</name>
</gene>
<keyword evidence="3 5" id="KW-0347">Helicase</keyword>
<dbReference type="PANTHER" id="PTHR11070:SF59">
    <property type="entry name" value="DNA 3'-5' HELICASE"/>
    <property type="match status" value="1"/>
</dbReference>
<dbReference type="InterPro" id="IPR000212">
    <property type="entry name" value="DNA_helicase_UvrD/REP"/>
</dbReference>
<dbReference type="Gene3D" id="1.10.10.160">
    <property type="match status" value="1"/>
</dbReference>
<dbReference type="Pfam" id="PF00580">
    <property type="entry name" value="UvrD-helicase"/>
    <property type="match status" value="1"/>
</dbReference>
<dbReference type="PROSITE" id="PS51198">
    <property type="entry name" value="UVRD_HELICASE_ATP_BIND"/>
    <property type="match status" value="1"/>
</dbReference>
<evidence type="ECO:0000256" key="1">
    <source>
        <dbReference type="ARBA" id="ARBA00022741"/>
    </source>
</evidence>
<dbReference type="GO" id="GO:0016787">
    <property type="term" value="F:hydrolase activity"/>
    <property type="evidence" value="ECO:0007669"/>
    <property type="project" value="UniProtKB-UniRule"/>
</dbReference>
<keyword evidence="8" id="KW-1185">Reference proteome</keyword>
<evidence type="ECO:0000256" key="5">
    <source>
        <dbReference type="PROSITE-ProRule" id="PRU00560"/>
    </source>
</evidence>
<protein>
    <submittedName>
        <fullName evidence="7">UvrD/REP helicase</fullName>
    </submittedName>
</protein>
<accession>W9GL17</accession>
<dbReference type="EMBL" id="AWQS01000222">
    <property type="protein sequence ID" value="EWT04564.1"/>
    <property type="molecule type" value="Genomic_DNA"/>
</dbReference>
<dbReference type="GO" id="GO:0033202">
    <property type="term" value="C:DNA helicase complex"/>
    <property type="evidence" value="ECO:0007669"/>
    <property type="project" value="TreeGrafter"/>
</dbReference>
<dbReference type="GO" id="GO:0005524">
    <property type="term" value="F:ATP binding"/>
    <property type="evidence" value="ECO:0007669"/>
    <property type="project" value="UniProtKB-UniRule"/>
</dbReference>
<comment type="caution">
    <text evidence="7">The sequence shown here is derived from an EMBL/GenBank/DDBJ whole genome shotgun (WGS) entry which is preliminary data.</text>
</comment>
<feature type="binding site" evidence="5">
    <location>
        <begin position="36"/>
        <end position="43"/>
    </location>
    <ligand>
        <name>ATP</name>
        <dbReference type="ChEBI" id="CHEBI:30616"/>
    </ligand>
</feature>
<proteinExistence type="predicted"/>
<dbReference type="InterPro" id="IPR013986">
    <property type="entry name" value="DExx_box_DNA_helicase_dom_sf"/>
</dbReference>
<organism evidence="7 8">
    <name type="scientific">Intrasporangium chromatireducens Q5-1</name>
    <dbReference type="NCBI Taxonomy" id="584657"/>
    <lineage>
        <taxon>Bacteria</taxon>
        <taxon>Bacillati</taxon>
        <taxon>Actinomycetota</taxon>
        <taxon>Actinomycetes</taxon>
        <taxon>Micrococcales</taxon>
        <taxon>Intrasporangiaceae</taxon>
        <taxon>Intrasporangium</taxon>
    </lineage>
</organism>
<dbReference type="PANTHER" id="PTHR11070">
    <property type="entry name" value="UVRD / RECB / PCRA DNA HELICASE FAMILY MEMBER"/>
    <property type="match status" value="1"/>
</dbReference>
<evidence type="ECO:0000313" key="8">
    <source>
        <dbReference type="Proteomes" id="UP000019494"/>
    </source>
</evidence>
<dbReference type="AlphaFoldDB" id="W9GL17"/>
<keyword evidence="2 5" id="KW-0378">Hydrolase</keyword>
<dbReference type="Gene3D" id="3.40.50.300">
    <property type="entry name" value="P-loop containing nucleotide triphosphate hydrolases"/>
    <property type="match status" value="1"/>
</dbReference>
<dbReference type="GO" id="GO:0000725">
    <property type="term" value="P:recombinational repair"/>
    <property type="evidence" value="ECO:0007669"/>
    <property type="project" value="TreeGrafter"/>
</dbReference>
<evidence type="ECO:0000256" key="3">
    <source>
        <dbReference type="ARBA" id="ARBA00022806"/>
    </source>
</evidence>
<feature type="non-terminal residue" evidence="7">
    <location>
        <position position="520"/>
    </location>
</feature>
<dbReference type="GO" id="GO:0043138">
    <property type="term" value="F:3'-5' DNA helicase activity"/>
    <property type="evidence" value="ECO:0007669"/>
    <property type="project" value="TreeGrafter"/>
</dbReference>
<dbReference type="GO" id="GO:0003677">
    <property type="term" value="F:DNA binding"/>
    <property type="evidence" value="ECO:0007669"/>
    <property type="project" value="InterPro"/>
</dbReference>
<dbReference type="RefSeq" id="WP_034720286.1">
    <property type="nucleotide sequence ID" value="NZ_AWQS01000222.1"/>
</dbReference>